<dbReference type="InterPro" id="IPR001387">
    <property type="entry name" value="Cro/C1-type_HTH"/>
</dbReference>
<evidence type="ECO:0000313" key="4">
    <source>
        <dbReference type="Proteomes" id="UP000294567"/>
    </source>
</evidence>
<evidence type="ECO:0000313" key="3">
    <source>
        <dbReference type="EMBL" id="TCS90602.1"/>
    </source>
</evidence>
<dbReference type="InterPro" id="IPR050807">
    <property type="entry name" value="TransReg_Diox_bact_type"/>
</dbReference>
<protein>
    <submittedName>
        <fullName evidence="3">Helix-turn-helix protein</fullName>
    </submittedName>
</protein>
<dbReference type="Gene3D" id="1.25.40.10">
    <property type="entry name" value="Tetratricopeptide repeat domain"/>
    <property type="match status" value="1"/>
</dbReference>
<sequence>MDKFTILKPGQRLKNLRKELGLTQEDLAGKNMSKNYISMFENGKRPISIINATYLADTLNKRAREMGIELNLTASYFVKNEKDLARDNCLDWLSRIKNENKNNKIENYRELYKIIYLSNKYELKDILAIALEKKGKLLYKDGLYSCAITHFSKSLLYYSKIKDKKKMKDVYIHMGKAYFMDLNYDMAIVYYNLAGLFGKDDNLLFYKALSYYKLGQFQIAKSIINNIMFKDERVLGLIQKMEK</sequence>
<dbReference type="PANTHER" id="PTHR46797">
    <property type="entry name" value="HTH-TYPE TRANSCRIPTIONAL REGULATOR"/>
    <property type="match status" value="1"/>
</dbReference>
<keyword evidence="4" id="KW-1185">Reference proteome</keyword>
<organism evidence="3 4">
    <name type="scientific">Keratinibaculum paraultunense</name>
    <dbReference type="NCBI Taxonomy" id="1278232"/>
    <lineage>
        <taxon>Bacteria</taxon>
        <taxon>Bacillati</taxon>
        <taxon>Bacillota</taxon>
        <taxon>Tissierellia</taxon>
        <taxon>Tissierellales</taxon>
        <taxon>Tepidimicrobiaceae</taxon>
        <taxon>Keratinibaculum</taxon>
    </lineage>
</organism>
<dbReference type="RefSeq" id="WP_132026941.1">
    <property type="nucleotide sequence ID" value="NZ_CP068564.1"/>
</dbReference>
<dbReference type="PANTHER" id="PTHR46797:SF1">
    <property type="entry name" value="METHYLPHOSPHONATE SYNTHASE"/>
    <property type="match status" value="1"/>
</dbReference>
<dbReference type="AlphaFoldDB" id="A0A4R3L2C7"/>
<dbReference type="Pfam" id="PF12844">
    <property type="entry name" value="HTH_19"/>
    <property type="match status" value="1"/>
</dbReference>
<feature type="domain" description="HTH cro/C1-type" evidence="2">
    <location>
        <begin position="13"/>
        <end position="66"/>
    </location>
</feature>
<dbReference type="PROSITE" id="PS50943">
    <property type="entry name" value="HTH_CROC1"/>
    <property type="match status" value="1"/>
</dbReference>
<dbReference type="SMART" id="SM00530">
    <property type="entry name" value="HTH_XRE"/>
    <property type="match status" value="1"/>
</dbReference>
<dbReference type="Proteomes" id="UP000294567">
    <property type="component" value="Unassembled WGS sequence"/>
</dbReference>
<accession>A0A4R3L2C7</accession>
<name>A0A4R3L2C7_9FIRM</name>
<proteinExistence type="predicted"/>
<dbReference type="InterPro" id="IPR010982">
    <property type="entry name" value="Lambda_DNA-bd_dom_sf"/>
</dbReference>
<dbReference type="SUPFAM" id="SSF48452">
    <property type="entry name" value="TPR-like"/>
    <property type="match status" value="1"/>
</dbReference>
<dbReference type="SUPFAM" id="SSF47413">
    <property type="entry name" value="lambda repressor-like DNA-binding domains"/>
    <property type="match status" value="1"/>
</dbReference>
<evidence type="ECO:0000259" key="2">
    <source>
        <dbReference type="PROSITE" id="PS50943"/>
    </source>
</evidence>
<dbReference type="GO" id="GO:0003677">
    <property type="term" value="F:DNA binding"/>
    <property type="evidence" value="ECO:0007669"/>
    <property type="project" value="UniProtKB-KW"/>
</dbReference>
<dbReference type="GO" id="GO:0005829">
    <property type="term" value="C:cytosol"/>
    <property type="evidence" value="ECO:0007669"/>
    <property type="project" value="TreeGrafter"/>
</dbReference>
<dbReference type="GO" id="GO:0003700">
    <property type="term" value="F:DNA-binding transcription factor activity"/>
    <property type="evidence" value="ECO:0007669"/>
    <property type="project" value="TreeGrafter"/>
</dbReference>
<dbReference type="CDD" id="cd00093">
    <property type="entry name" value="HTH_XRE"/>
    <property type="match status" value="1"/>
</dbReference>
<comment type="caution">
    <text evidence="3">The sequence shown here is derived from an EMBL/GenBank/DDBJ whole genome shotgun (WGS) entry which is preliminary data.</text>
</comment>
<dbReference type="InterPro" id="IPR011990">
    <property type="entry name" value="TPR-like_helical_dom_sf"/>
</dbReference>
<dbReference type="EMBL" id="SMAE01000004">
    <property type="protein sequence ID" value="TCS90602.1"/>
    <property type="molecule type" value="Genomic_DNA"/>
</dbReference>
<dbReference type="OrthoDB" id="5516148at2"/>
<reference evidence="3 4" key="1">
    <citation type="submission" date="2019-03" db="EMBL/GenBank/DDBJ databases">
        <title>Genomic Encyclopedia of Type Strains, Phase IV (KMG-IV): sequencing the most valuable type-strain genomes for metagenomic binning, comparative biology and taxonomic classification.</title>
        <authorList>
            <person name="Goeker M."/>
        </authorList>
    </citation>
    <scope>NUCLEOTIDE SEQUENCE [LARGE SCALE GENOMIC DNA]</scope>
    <source>
        <strain evidence="3 4">DSM 26752</strain>
    </source>
</reference>
<keyword evidence="1" id="KW-0238">DNA-binding</keyword>
<gene>
    <name evidence="3" type="ORF">EDD65_104145</name>
</gene>
<evidence type="ECO:0000256" key="1">
    <source>
        <dbReference type="ARBA" id="ARBA00023125"/>
    </source>
</evidence>
<dbReference type="Gene3D" id="1.10.260.40">
    <property type="entry name" value="lambda repressor-like DNA-binding domains"/>
    <property type="match status" value="1"/>
</dbReference>